<dbReference type="PANTHER" id="PTHR11994">
    <property type="entry name" value="60S RIBOSOMAL PROTEIN L11-RELATED"/>
    <property type="match status" value="1"/>
</dbReference>
<evidence type="ECO:0000313" key="10">
    <source>
        <dbReference type="Proteomes" id="UP000234857"/>
    </source>
</evidence>
<dbReference type="EMBL" id="PKTG01000050">
    <property type="protein sequence ID" value="PLX18827.1"/>
    <property type="molecule type" value="Genomic_DNA"/>
</dbReference>
<dbReference type="AlphaFoldDB" id="A0A2N5ZJE6"/>
<evidence type="ECO:0000256" key="2">
    <source>
        <dbReference type="ARBA" id="ARBA00022980"/>
    </source>
</evidence>
<comment type="subunit">
    <text evidence="5">Part of the 50S ribosomal subunit; part of the 5S rRNA/L5/L18/L25 subcomplex. Contacts the 5S rRNA and the P site tRNA. Forms a bridge to the 30S subunit in the 70S ribosome.</text>
</comment>
<comment type="function">
    <text evidence="5">This is 1 of the proteins that bind and probably mediate the attachment of the 5S RNA into the large ribosomal subunit, where it forms part of the central protuberance. In the 70S ribosome it contacts protein S13 of the 30S subunit (bridge B1b), connecting the 2 subunits; this bridge is implicated in subunit movement. Contacts the P site tRNA; the 5S rRNA and some of its associated proteins might help stabilize positioning of ribosome-bound tRNAs.</text>
</comment>
<dbReference type="InterPro" id="IPR031309">
    <property type="entry name" value="Ribosomal_uL5_C"/>
</dbReference>
<evidence type="ECO:0000256" key="5">
    <source>
        <dbReference type="HAMAP-Rule" id="MF_01333"/>
    </source>
</evidence>
<evidence type="ECO:0000259" key="7">
    <source>
        <dbReference type="Pfam" id="PF00281"/>
    </source>
</evidence>
<feature type="domain" description="Large ribosomal subunit protein uL5 N-terminal" evidence="7">
    <location>
        <begin position="24"/>
        <end position="80"/>
    </location>
</feature>
<evidence type="ECO:0000256" key="1">
    <source>
        <dbReference type="ARBA" id="ARBA00008553"/>
    </source>
</evidence>
<dbReference type="GO" id="GO:0006412">
    <property type="term" value="P:translation"/>
    <property type="evidence" value="ECO:0007669"/>
    <property type="project" value="UniProtKB-UniRule"/>
</dbReference>
<dbReference type="InterPro" id="IPR020930">
    <property type="entry name" value="Ribosomal_uL5_bac-type"/>
</dbReference>
<gene>
    <name evidence="5" type="primary">rplE</name>
    <name evidence="9" type="ORF">C0601_03660</name>
</gene>
<evidence type="ECO:0000256" key="3">
    <source>
        <dbReference type="ARBA" id="ARBA00023274"/>
    </source>
</evidence>
<keyword evidence="3 5" id="KW-0687">Ribonucleoprotein</keyword>
<dbReference type="InterPro" id="IPR020929">
    <property type="entry name" value="Ribosomal_uL5_CS"/>
</dbReference>
<protein>
    <recommendedName>
        <fullName evidence="4 5">Large ribosomal subunit protein uL5</fullName>
    </recommendedName>
</protein>
<dbReference type="PROSITE" id="PS00358">
    <property type="entry name" value="RIBOSOMAL_L5"/>
    <property type="match status" value="1"/>
</dbReference>
<dbReference type="FunFam" id="3.30.1440.10:FF:000001">
    <property type="entry name" value="50S ribosomal protein L5"/>
    <property type="match status" value="1"/>
</dbReference>
<dbReference type="GO" id="GO:0000049">
    <property type="term" value="F:tRNA binding"/>
    <property type="evidence" value="ECO:0007669"/>
    <property type="project" value="UniProtKB-UniRule"/>
</dbReference>
<keyword evidence="5" id="KW-0699">rRNA-binding</keyword>
<organism evidence="9 10">
    <name type="scientific">Muiribacterium halophilum</name>
    <dbReference type="NCBI Taxonomy" id="2053465"/>
    <lineage>
        <taxon>Bacteria</taxon>
        <taxon>Candidatus Muiribacteriota</taxon>
        <taxon>Candidatus Muiribacteriia</taxon>
        <taxon>Candidatus Muiribacteriales</taxon>
        <taxon>Candidatus Muiribacteriaceae</taxon>
        <taxon>Candidatus Muiribacterium</taxon>
    </lineage>
</organism>
<dbReference type="PIRSF" id="PIRSF002161">
    <property type="entry name" value="Ribosomal_L5"/>
    <property type="match status" value="1"/>
</dbReference>
<dbReference type="Gene3D" id="3.30.1440.10">
    <property type="match status" value="1"/>
</dbReference>
<feature type="domain" description="Large ribosomal subunit protein uL5 C-terminal" evidence="8">
    <location>
        <begin position="84"/>
        <end position="177"/>
    </location>
</feature>
<dbReference type="GO" id="GO:0019843">
    <property type="term" value="F:rRNA binding"/>
    <property type="evidence" value="ECO:0007669"/>
    <property type="project" value="UniProtKB-UniRule"/>
</dbReference>
<dbReference type="SUPFAM" id="SSF55282">
    <property type="entry name" value="RL5-like"/>
    <property type="match status" value="1"/>
</dbReference>
<proteinExistence type="inferred from homology"/>
<dbReference type="Pfam" id="PF00673">
    <property type="entry name" value="Ribosomal_L5_C"/>
    <property type="match status" value="1"/>
</dbReference>
<dbReference type="GO" id="GO:0003735">
    <property type="term" value="F:structural constituent of ribosome"/>
    <property type="evidence" value="ECO:0007669"/>
    <property type="project" value="InterPro"/>
</dbReference>
<accession>A0A2N5ZJE6</accession>
<evidence type="ECO:0000313" key="9">
    <source>
        <dbReference type="EMBL" id="PLX18827.1"/>
    </source>
</evidence>
<reference evidence="9 10" key="1">
    <citation type="submission" date="2017-11" db="EMBL/GenBank/DDBJ databases">
        <title>Genome-resolved metagenomics identifies genetic mobility, metabolic interactions, and unexpected diversity in perchlorate-reducing communities.</title>
        <authorList>
            <person name="Barnum T.P."/>
            <person name="Figueroa I.A."/>
            <person name="Carlstrom C.I."/>
            <person name="Lucas L.N."/>
            <person name="Engelbrektson A.L."/>
            <person name="Coates J.D."/>
        </authorList>
    </citation>
    <scope>NUCLEOTIDE SEQUENCE [LARGE SCALE GENOMIC DNA]</scope>
    <source>
        <strain evidence="9">BM706</strain>
    </source>
</reference>
<dbReference type="NCBIfam" id="NF000585">
    <property type="entry name" value="PRK00010.1"/>
    <property type="match status" value="1"/>
</dbReference>
<keyword evidence="5" id="KW-0820">tRNA-binding</keyword>
<keyword evidence="5" id="KW-0694">RNA-binding</keyword>
<name>A0A2N5ZJE6_MUIH1</name>
<keyword evidence="2 5" id="KW-0689">Ribosomal protein</keyword>
<evidence type="ECO:0000256" key="6">
    <source>
        <dbReference type="RuleBase" id="RU003930"/>
    </source>
</evidence>
<comment type="caution">
    <text evidence="9">The sequence shown here is derived from an EMBL/GenBank/DDBJ whole genome shotgun (WGS) entry which is preliminary data.</text>
</comment>
<evidence type="ECO:0000259" key="8">
    <source>
        <dbReference type="Pfam" id="PF00673"/>
    </source>
</evidence>
<dbReference type="InterPro" id="IPR031310">
    <property type="entry name" value="Ribosomal_uL5_N"/>
</dbReference>
<comment type="similarity">
    <text evidence="1 5 6">Belongs to the universal ribosomal protein uL5 family.</text>
</comment>
<dbReference type="GO" id="GO:0005840">
    <property type="term" value="C:ribosome"/>
    <property type="evidence" value="ECO:0007669"/>
    <property type="project" value="UniProtKB-KW"/>
</dbReference>
<dbReference type="GO" id="GO:1990904">
    <property type="term" value="C:ribonucleoprotein complex"/>
    <property type="evidence" value="ECO:0007669"/>
    <property type="project" value="UniProtKB-KW"/>
</dbReference>
<dbReference type="InterPro" id="IPR022803">
    <property type="entry name" value="Ribosomal_uL5_dom_sf"/>
</dbReference>
<dbReference type="InterPro" id="IPR002132">
    <property type="entry name" value="Ribosomal_uL5"/>
</dbReference>
<dbReference type="HAMAP" id="MF_01333_B">
    <property type="entry name" value="Ribosomal_uL5_B"/>
    <property type="match status" value="1"/>
</dbReference>
<dbReference type="Proteomes" id="UP000234857">
    <property type="component" value="Unassembled WGS sequence"/>
</dbReference>
<sequence>MPRLYKKYKEEVIGKLQEEFKFANVNRLPKVEKVTINMGVGEAKVNPKTLESALEALTTIAGQKPVVTKARKSISNFKIRDGFPVGCKVTLRGERMWFFLDRLFNIVMPRIKDFRGINPRSTDGRGNFSFGLKEQIVFPEVKYESVDQIRGMDICITTSSKTDEECVSLLQHLGMPFRKR</sequence>
<dbReference type="Pfam" id="PF00281">
    <property type="entry name" value="Ribosomal_L5"/>
    <property type="match status" value="1"/>
</dbReference>
<evidence type="ECO:0000256" key="4">
    <source>
        <dbReference type="ARBA" id="ARBA00035245"/>
    </source>
</evidence>